<organism evidence="1 2">
    <name type="scientific">Maritimibacter alkaliphilus HTCC2654</name>
    <dbReference type="NCBI Taxonomy" id="314271"/>
    <lineage>
        <taxon>Bacteria</taxon>
        <taxon>Pseudomonadati</taxon>
        <taxon>Pseudomonadota</taxon>
        <taxon>Alphaproteobacteria</taxon>
        <taxon>Rhodobacterales</taxon>
        <taxon>Roseobacteraceae</taxon>
        <taxon>Maritimibacter</taxon>
    </lineage>
</organism>
<evidence type="ECO:0000313" key="1">
    <source>
        <dbReference type="EMBL" id="EAQ12528.1"/>
    </source>
</evidence>
<reference evidence="1 2" key="1">
    <citation type="journal article" date="2010" name="J. Bacteriol.">
        <title>Genome sequences of Pelagibaca bermudensis HTCC2601T and Maritimibacter alkaliphilus HTCC2654T, the type strains of two marine Roseobacter genera.</title>
        <authorList>
            <person name="Thrash J.C."/>
            <person name="Cho J.C."/>
            <person name="Ferriera S."/>
            <person name="Johnson J."/>
            <person name="Vergin K.L."/>
            <person name="Giovannoni S.J."/>
        </authorList>
    </citation>
    <scope>NUCLEOTIDE SEQUENCE [LARGE SCALE GENOMIC DNA]</scope>
    <source>
        <strain evidence="1 2">HTCC2654</strain>
    </source>
</reference>
<proteinExistence type="predicted"/>
<name>A3VGX3_9RHOB</name>
<dbReference type="AlphaFoldDB" id="A3VGX3"/>
<comment type="caution">
    <text evidence="1">The sequence shown here is derived from an EMBL/GenBank/DDBJ whole genome shotgun (WGS) entry which is preliminary data.</text>
</comment>
<keyword evidence="2" id="KW-1185">Reference proteome</keyword>
<dbReference type="Proteomes" id="UP000002931">
    <property type="component" value="Unassembled WGS sequence"/>
</dbReference>
<protein>
    <submittedName>
        <fullName evidence="1">Uncharacterized protein</fullName>
    </submittedName>
</protein>
<dbReference type="HOGENOM" id="CLU_3374532_0_0_5"/>
<evidence type="ECO:0000313" key="2">
    <source>
        <dbReference type="Proteomes" id="UP000002931"/>
    </source>
</evidence>
<accession>A3VGX3</accession>
<dbReference type="EMBL" id="AAMT01000008">
    <property type="protein sequence ID" value="EAQ12528.1"/>
    <property type="molecule type" value="Genomic_DNA"/>
</dbReference>
<gene>
    <name evidence="1" type="ORF">RB2654_14620</name>
</gene>
<sequence length="34" mass="3756">MPGDPSQIAPVHNPVQCDPRHVRLPVLNSPQRCP</sequence>